<feature type="region of interest" description="Disordered" evidence="1">
    <location>
        <begin position="995"/>
        <end position="1042"/>
    </location>
</feature>
<feature type="compositionally biased region" description="Basic and acidic residues" evidence="1">
    <location>
        <begin position="810"/>
        <end position="823"/>
    </location>
</feature>
<feature type="compositionally biased region" description="Basic and acidic residues" evidence="1">
    <location>
        <begin position="699"/>
        <end position="718"/>
    </location>
</feature>
<feature type="compositionally biased region" description="Basic and acidic residues" evidence="1">
    <location>
        <begin position="928"/>
        <end position="938"/>
    </location>
</feature>
<evidence type="ECO:0000313" key="2">
    <source>
        <dbReference type="EMBL" id="PWY98155.1"/>
    </source>
</evidence>
<organism evidence="2 3">
    <name type="scientific">Testicularia cyperi</name>
    <dbReference type="NCBI Taxonomy" id="1882483"/>
    <lineage>
        <taxon>Eukaryota</taxon>
        <taxon>Fungi</taxon>
        <taxon>Dikarya</taxon>
        <taxon>Basidiomycota</taxon>
        <taxon>Ustilaginomycotina</taxon>
        <taxon>Ustilaginomycetes</taxon>
        <taxon>Ustilaginales</taxon>
        <taxon>Anthracoideaceae</taxon>
        <taxon>Testicularia</taxon>
    </lineage>
</organism>
<feature type="compositionally biased region" description="Polar residues" evidence="1">
    <location>
        <begin position="508"/>
        <end position="521"/>
    </location>
</feature>
<accession>A0A317XIU6</accession>
<dbReference type="PANTHER" id="PTHR48209:SF2">
    <property type="entry name" value="FI24008P1"/>
    <property type="match status" value="1"/>
</dbReference>
<dbReference type="PANTHER" id="PTHR48209">
    <property type="entry name" value="AGL056WP"/>
    <property type="match status" value="1"/>
</dbReference>
<feature type="compositionally biased region" description="Acidic residues" evidence="1">
    <location>
        <begin position="961"/>
        <end position="971"/>
    </location>
</feature>
<dbReference type="EMBL" id="KZ819200">
    <property type="protein sequence ID" value="PWY98155.1"/>
    <property type="molecule type" value="Genomic_DNA"/>
</dbReference>
<keyword evidence="3" id="KW-1185">Reference proteome</keyword>
<sequence length="1408" mass="150336">MVSSPFSTSSSGAFPADPAEISATAQALLQAHYERLKAPSSSNTGAASKSNTTRLEKLESAIEGIDKVCLQLENLDRAFSLHAQETGGMGSSASKAVDGNASSTKPLVTMMQPAGPLAFWPARVVASDYVFVQQIPTGLGLDDQLELEHASLPMLRAAPSDVSEANSPAKLITASVKLSDPHRTLEIPYRRLPLKEAQVELQSRKAAFQKVARELRAALGPDYDIKAKGQHSSTGSTQSDLEADLNKTLDRMGVPAATGVKQVQAMASNSTNTRAPATAVDVQKALAAKDVHLVNDQNQVLNEEGLPFYEPIEKLPDDEDPNAVKRAYLQPFVRARDKQSEDKSTRKKWLDDVFSQLEQEEEQEESSDSEDEGGSATVVGASKKEAVDDAAPLPAEEETRVVLRVRTPSPPPSPEGDAEVRHRNLPEIVSAARPPPPKSALKQPPADRPPIVQRPSFGSSGIRRGFLNLNPSSPGAIRSSYSLEDLERDMHVPSAKDSSASDERPSRSHTPTPLSRVNSASIGMAPLTSFRSQTPVNSSSPYTSGTSTPTKKSVRIKSPERAHPNAEDHVGLTPLQRALKSSIRVKERDYTPPTPPAPASVSTALSSAPASTSSAASSMSSISTSASRLQPNLDLGSGTAEKRHRDDVGVEQEAERIVNLLGPDIVEGHPGAPPRDVLQKMQQAYEEDKLQSSAAANAERARQQQEQDEKERIRRLNEKPAVGQSVLERKPAAGKSKETQQQIEKAKTSAFKRGFLNQKPLSFVPHRPTRPAKTSEQTTEAAKPASTTAATAPAPVGPRESLGMSALDRSVLRDDELSERRQEMGLPAAVPHARPSKAYAEKMEHRRQGLLDSNRQDDDGEAESRTDVGGSGKVKLARPKSGDDEPRPGRVRFGAPSIGTAATLSSNAQSGVDGEDEEESTDGLQIDPSERLENHNDGQEDDDGRELDEEQEAPKIVGEGADTDEDDEDAYFDSYINGRARQAASIAAARGLGLESDVAQTQDDFDPEDEDADDWDMQSDEDDFDDHDDNDNDDEDDDFDYDPEDLIALAPELDADRDGFGGNEDLMREYAEARARLQSMGLMMPSKGGAQAHQSNTGVLDHGGDDGVDEDDDDFEATVVPLDAAVEDPEYQGNTVSVDSEGGTGKAKTSRFRASLASQRAAASASQAAGLAGAGRGVGSGGAGNPQTQQELARLLSGAQNMGREGKAPASASSSMGYGMDGMGGGFRPASSLVRDGDGVEHDSVEMDGGEEGGAPVMIIPQLAPVRFPKNGELVEAAPRGPVELEGGESDDDDLKAELNMRSRLERRDWVQAHPQQAQKEKETRKIQRQVQLGLAPPSIGSSRSKVADKSNSNSTSTDLATAAATESLSAEPSTSTSGQGIEPTSTTAGTSDAKPKKVSRFKASRMQ</sequence>
<evidence type="ECO:0000313" key="3">
    <source>
        <dbReference type="Proteomes" id="UP000246740"/>
    </source>
</evidence>
<dbReference type="InParanoid" id="A0A317XIU6"/>
<feature type="region of interest" description="Disordered" evidence="1">
    <location>
        <begin position="357"/>
        <end position="974"/>
    </location>
</feature>
<dbReference type="Proteomes" id="UP000246740">
    <property type="component" value="Unassembled WGS sequence"/>
</dbReference>
<feature type="region of interest" description="Disordered" evidence="1">
    <location>
        <begin position="1306"/>
        <end position="1408"/>
    </location>
</feature>
<protein>
    <recommendedName>
        <fullName evidence="4">DUF3835 domain-containing protein</fullName>
    </recommendedName>
</protein>
<feature type="compositionally biased region" description="Basic and acidic residues" evidence="1">
    <location>
        <begin position="727"/>
        <end position="738"/>
    </location>
</feature>
<feature type="compositionally biased region" description="Polar residues" evidence="1">
    <location>
        <begin position="1379"/>
        <end position="1391"/>
    </location>
</feature>
<feature type="region of interest" description="Disordered" evidence="1">
    <location>
        <begin position="1084"/>
        <end position="1152"/>
    </location>
</feature>
<proteinExistence type="predicted"/>
<dbReference type="OrthoDB" id="3366950at2759"/>
<feature type="compositionally biased region" description="Basic residues" evidence="1">
    <location>
        <begin position="1397"/>
        <end position="1408"/>
    </location>
</feature>
<name>A0A317XIU6_9BASI</name>
<evidence type="ECO:0000256" key="1">
    <source>
        <dbReference type="SAM" id="MobiDB-lite"/>
    </source>
</evidence>
<feature type="compositionally biased region" description="Basic and acidic residues" evidence="1">
    <location>
        <begin position="640"/>
        <end position="656"/>
    </location>
</feature>
<feature type="compositionally biased region" description="Acidic residues" evidence="1">
    <location>
        <begin position="1003"/>
        <end position="1042"/>
    </location>
</feature>
<feature type="compositionally biased region" description="Acidic residues" evidence="1">
    <location>
        <begin position="358"/>
        <end position="373"/>
    </location>
</feature>
<feature type="compositionally biased region" description="Low complexity" evidence="1">
    <location>
        <begin position="1351"/>
        <end position="1378"/>
    </location>
</feature>
<evidence type="ECO:0008006" key="4">
    <source>
        <dbReference type="Google" id="ProtNLM"/>
    </source>
</evidence>
<feature type="compositionally biased region" description="Low complexity" evidence="1">
    <location>
        <begin position="778"/>
        <end position="794"/>
    </location>
</feature>
<feature type="compositionally biased region" description="Basic and acidic residues" evidence="1">
    <location>
        <begin position="839"/>
        <end position="866"/>
    </location>
</feature>
<feature type="compositionally biased region" description="Low complexity" evidence="1">
    <location>
        <begin position="538"/>
        <end position="551"/>
    </location>
</feature>
<feature type="compositionally biased region" description="Acidic residues" evidence="1">
    <location>
        <begin position="1106"/>
        <end position="1116"/>
    </location>
</feature>
<feature type="compositionally biased region" description="Polar residues" evidence="1">
    <location>
        <begin position="900"/>
        <end position="910"/>
    </location>
</feature>
<feature type="compositionally biased region" description="Low complexity" evidence="1">
    <location>
        <begin position="599"/>
        <end position="627"/>
    </location>
</feature>
<reference evidence="2 3" key="1">
    <citation type="journal article" date="2018" name="Mol. Biol. Evol.">
        <title>Broad Genomic Sampling Reveals a Smut Pathogenic Ancestry of the Fungal Clade Ustilaginomycotina.</title>
        <authorList>
            <person name="Kijpornyongpan T."/>
            <person name="Mondo S.J."/>
            <person name="Barry K."/>
            <person name="Sandor L."/>
            <person name="Lee J."/>
            <person name="Lipzen A."/>
            <person name="Pangilinan J."/>
            <person name="LaButti K."/>
            <person name="Hainaut M."/>
            <person name="Henrissat B."/>
            <person name="Grigoriev I.V."/>
            <person name="Spatafora J.W."/>
            <person name="Aime M.C."/>
        </authorList>
    </citation>
    <scope>NUCLEOTIDE SEQUENCE [LARGE SCALE GENOMIC DNA]</scope>
    <source>
        <strain evidence="2 3">MCA 3645</strain>
    </source>
</reference>
<gene>
    <name evidence="2" type="ORF">BCV70DRAFT_202324</name>
</gene>
<feature type="compositionally biased region" description="Basic and acidic residues" evidence="1">
    <location>
        <begin position="557"/>
        <end position="570"/>
    </location>
</feature>
<feature type="compositionally biased region" description="Acidic residues" evidence="1">
    <location>
        <begin position="939"/>
        <end position="951"/>
    </location>
</feature>